<dbReference type="InterPro" id="IPR011990">
    <property type="entry name" value="TPR-like_helical_dom_sf"/>
</dbReference>
<reference evidence="6 7" key="1">
    <citation type="journal article" date="2012" name="J. Bacteriol.">
        <title>Complete genome sequence of the anaerobic perchlorate-reducing bacterium Azospira suillum strain PS.</title>
        <authorList>
            <person name="Byrne-Bailey K.G."/>
            <person name="Coates J.D."/>
        </authorList>
    </citation>
    <scope>NUCLEOTIDE SEQUENCE [LARGE SCALE GENOMIC DNA]</scope>
    <source>
        <strain evidence="7">ATCC BAA-33 / DSM 13638 / PS</strain>
    </source>
</reference>
<feature type="binding site" evidence="4">
    <location>
        <position position="368"/>
    </location>
    <ligand>
        <name>Fe cation</name>
        <dbReference type="ChEBI" id="CHEBI:24875"/>
    </ligand>
</feature>
<sequence length="389" mass="44945">MIEFEYWQLLLFPLFFVLGWAAARIDIKHLVRESRALPRSYFQGLNFLLNEQPDKAIEAFIEVVKVDPQTVELHFALGNLFRRRGETERAIRMHQNLIERVDLSPELKLQALSELGQDFLKAGLLDRAEEVFSRLRGTSRDEEAKRNLLEIYQQEKDWQKAIAIAKEMPDYATQKEIANYYCELAAGEMINSRPDSARQYLDSALSLHRNCVRASVLQGDLLQQGGDLAAAIEAWKRIESQNPAYLAIVARKLQDAYLAQGQREEGLQLLRGYLASYPSLDLLETVFQLVMDAEGPEAAYRLVRDELRRNPTLLGLDRLLEAQLLGVPPEKRADLELVRNLVHNHTRRLARYRCDNCGFKARHFYWRCPACGGWETYPPRRTEEFDLIP</sequence>
<dbReference type="NCBIfam" id="NF008755">
    <property type="entry name" value="PRK11788.1-3"/>
    <property type="match status" value="1"/>
</dbReference>
<evidence type="ECO:0000256" key="1">
    <source>
        <dbReference type="ARBA" id="ARBA00022723"/>
    </source>
</evidence>
<feature type="domain" description="LapB rubredoxin metal binding" evidence="5">
    <location>
        <begin position="352"/>
        <end position="376"/>
    </location>
</feature>
<dbReference type="EMBL" id="CP003153">
    <property type="protein sequence ID" value="AEV26320.1"/>
    <property type="molecule type" value="Genomic_DNA"/>
</dbReference>
<gene>
    <name evidence="4" type="primary">lapB</name>
    <name evidence="6" type="ordered locus">Dsui_1946</name>
</gene>
<evidence type="ECO:0000313" key="7">
    <source>
        <dbReference type="Proteomes" id="UP000005633"/>
    </source>
</evidence>
<evidence type="ECO:0000256" key="2">
    <source>
        <dbReference type="ARBA" id="ARBA00022737"/>
    </source>
</evidence>
<keyword evidence="1 4" id="KW-0479">Metal-binding</keyword>
<name>G8QHW6_AZOOP</name>
<keyword evidence="4" id="KW-0408">Iron</keyword>
<dbReference type="GO" id="GO:0016740">
    <property type="term" value="F:transferase activity"/>
    <property type="evidence" value="ECO:0007669"/>
    <property type="project" value="UniProtKB-KW"/>
</dbReference>
<dbReference type="SMART" id="SM00028">
    <property type="entry name" value="TPR"/>
    <property type="match status" value="5"/>
</dbReference>
<keyword evidence="4" id="KW-0997">Cell inner membrane</keyword>
<dbReference type="InterPro" id="IPR030865">
    <property type="entry name" value="LapB"/>
</dbReference>
<keyword evidence="4" id="KW-0812">Transmembrane</keyword>
<dbReference type="InterPro" id="IPR019734">
    <property type="entry name" value="TPR_rpt"/>
</dbReference>
<dbReference type="Gene3D" id="1.25.40.10">
    <property type="entry name" value="Tetratricopeptide repeat domain"/>
    <property type="match status" value="1"/>
</dbReference>
<dbReference type="GO" id="GO:0005506">
    <property type="term" value="F:iron ion binding"/>
    <property type="evidence" value="ECO:0007669"/>
    <property type="project" value="UniProtKB-UniRule"/>
</dbReference>
<dbReference type="SUPFAM" id="SSF81901">
    <property type="entry name" value="HCP-like"/>
    <property type="match status" value="1"/>
</dbReference>
<feature type="binding site" evidence="4">
    <location>
        <position position="371"/>
    </location>
    <ligand>
        <name>Fe cation</name>
        <dbReference type="ChEBI" id="CHEBI:24875"/>
    </ligand>
</feature>
<dbReference type="PANTHER" id="PTHR45586">
    <property type="entry name" value="TPR REPEAT-CONTAINING PROTEIN PA4667"/>
    <property type="match status" value="1"/>
</dbReference>
<keyword evidence="3 4" id="KW-0802">TPR repeat</keyword>
<keyword evidence="4" id="KW-1133">Transmembrane helix</keyword>
<dbReference type="GO" id="GO:0046890">
    <property type="term" value="P:regulation of lipid biosynthetic process"/>
    <property type="evidence" value="ECO:0007669"/>
    <property type="project" value="UniProtKB-UniRule"/>
</dbReference>
<protein>
    <recommendedName>
        <fullName evidence="4">Lipopolysaccharide assembly protein B</fullName>
    </recommendedName>
</protein>
<dbReference type="InterPro" id="IPR051012">
    <property type="entry name" value="CellSynth/LPSAsmb/PSIAsmb"/>
</dbReference>
<feature type="binding site" evidence="4">
    <location>
        <position position="357"/>
    </location>
    <ligand>
        <name>Fe cation</name>
        <dbReference type="ChEBI" id="CHEBI:24875"/>
    </ligand>
</feature>
<dbReference type="Proteomes" id="UP000005633">
    <property type="component" value="Chromosome"/>
</dbReference>
<keyword evidence="2 4" id="KW-0677">Repeat</keyword>
<keyword evidence="4" id="KW-1003">Cell membrane</keyword>
<evidence type="ECO:0000256" key="3">
    <source>
        <dbReference type="ARBA" id="ARBA00022803"/>
    </source>
</evidence>
<comment type="similarity">
    <text evidence="4">Belongs to the LapB family.</text>
</comment>
<evidence type="ECO:0000259" key="5">
    <source>
        <dbReference type="Pfam" id="PF18073"/>
    </source>
</evidence>
<dbReference type="PANTHER" id="PTHR45586:SF1">
    <property type="entry name" value="LIPOPOLYSACCHARIDE ASSEMBLY PROTEIN B"/>
    <property type="match status" value="1"/>
</dbReference>
<dbReference type="Pfam" id="PF18073">
    <property type="entry name" value="Zn_ribbon_LapB"/>
    <property type="match status" value="1"/>
</dbReference>
<keyword evidence="6" id="KW-0808">Transferase</keyword>
<keyword evidence="4" id="KW-0472">Membrane</keyword>
<feature type="binding site" evidence="4">
    <location>
        <position position="354"/>
    </location>
    <ligand>
        <name>Fe cation</name>
        <dbReference type="ChEBI" id="CHEBI:24875"/>
    </ligand>
</feature>
<dbReference type="InterPro" id="IPR041166">
    <property type="entry name" value="Rubredoxin_2"/>
</dbReference>
<feature type="topological domain" description="Cytoplasmic" evidence="4">
    <location>
        <begin position="24"/>
        <end position="389"/>
    </location>
</feature>
<dbReference type="HAMAP" id="MF_00994">
    <property type="entry name" value="LPS_assembly_LapB"/>
    <property type="match status" value="1"/>
</dbReference>
<comment type="function">
    <text evidence="4">Modulates cellular lipopolysaccharide (LPS) levels by regulating LpxC, which is involved in lipid A biosynthesis. May act by modulating the proteolytic activity of FtsH towards LpxC. May also coordinate assembly of proteins involved in LPS synthesis at the plasma membrane.</text>
</comment>
<accession>G8QHW6</accession>
<dbReference type="STRING" id="640081.Dsui_1946"/>
<dbReference type="eggNOG" id="COG2956">
    <property type="taxonomic scope" value="Bacteria"/>
</dbReference>
<dbReference type="AlphaFoldDB" id="G8QHW6"/>
<dbReference type="GO" id="GO:0009898">
    <property type="term" value="C:cytoplasmic side of plasma membrane"/>
    <property type="evidence" value="ECO:0007669"/>
    <property type="project" value="UniProtKB-UniRule"/>
</dbReference>
<organism evidence="6 7">
    <name type="scientific">Azospira oryzae (strain ATCC BAA-33 / DSM 13638 / PS)</name>
    <name type="common">Dechlorosoma suillum</name>
    <dbReference type="NCBI Taxonomy" id="640081"/>
    <lineage>
        <taxon>Bacteria</taxon>
        <taxon>Pseudomonadati</taxon>
        <taxon>Pseudomonadota</taxon>
        <taxon>Betaproteobacteria</taxon>
        <taxon>Rhodocyclales</taxon>
        <taxon>Rhodocyclaceae</taxon>
        <taxon>Azospira</taxon>
    </lineage>
</organism>
<evidence type="ECO:0000313" key="6">
    <source>
        <dbReference type="EMBL" id="AEV26320.1"/>
    </source>
</evidence>
<dbReference type="HOGENOM" id="CLU_059365_1_0_4"/>
<proteinExistence type="inferred from homology"/>
<dbReference type="KEGG" id="dsu:Dsui_1946"/>
<dbReference type="NCBIfam" id="NF008757">
    <property type="entry name" value="PRK11788.1-5"/>
    <property type="match status" value="1"/>
</dbReference>
<dbReference type="Pfam" id="PF13432">
    <property type="entry name" value="TPR_16"/>
    <property type="match status" value="3"/>
</dbReference>
<dbReference type="GO" id="GO:0008653">
    <property type="term" value="P:lipopolysaccharide metabolic process"/>
    <property type="evidence" value="ECO:0007669"/>
    <property type="project" value="InterPro"/>
</dbReference>
<comment type="subcellular location">
    <subcellularLocation>
        <location evidence="4">Cell inner membrane</location>
        <topology evidence="4">Single-pass membrane protein</topology>
        <orientation evidence="4">Cytoplasmic side</orientation>
    </subcellularLocation>
</comment>
<evidence type="ECO:0000256" key="4">
    <source>
        <dbReference type="HAMAP-Rule" id="MF_00994"/>
    </source>
</evidence>